<keyword evidence="1" id="KW-0472">Membrane</keyword>
<evidence type="ECO:0000313" key="3">
    <source>
        <dbReference type="Proteomes" id="UP000004095"/>
    </source>
</evidence>
<gene>
    <name evidence="2" type="ORF">M23134_00853</name>
</gene>
<sequence length="1304" mass="145213">MTTAKEHHQNVERLLRRPSLSYATTTGHVISYTPEAEEVTVNGENIEHSYWEDQERKTLKLEHNGVDLKVNFLHSKIEGIIESLVKEKLVLNPFVCHNLQLSDQVEITVNKKGHFYDLSWNPSTKSWKNVNWHRQGTNLMFHFKTPSEISSHARFGGYLEGGPITASFDTQVTKVSLPVANDCRVHYLDQGKASVRVESLLTPAAEKFPIYKNDSATAASFCYLLGIHIVPSLDGKSFTGVLIAELEEGEVVFWGVRGDLAQYTLPYTDHHVTQPPIDTPTTVKVGANAFFQQHINDGLDDQEEPVVVGPFPESMSKPGVIPSLVDGKLGAGQGSKTAKELNLRSWPKDSTLPGRIIPLDLERKLESLVRRFSLSDSLRSDYQNIVKHAVPNQEIKSIFYSVGDAGLSGELKGIASKYSDINEKSSIAQIVAAIEGTKDTDKVDGMNELNMKRADTWLNTYLKGDDNFKKQQKDLFKLAFAKSVENTSFQELLEGQRDPNNEKAYYHPDKVIADYDEERYYQGTVEILVAAIKQDHNFSDATEKKLIAKGLKPEDTNAIHDIEAYVMENKLYHALAMFNYVTQKSKIEELFLLPSQADQQGVMDRINNVMTLLSELERDGAKSATPNLLSSTFYNTVVASVFLQTVDITPDATTKPAMVDLSRTMVDIMVEDYLPGAPREVADLIEILDDMRKTKVDGEFDDLYHMFVSEMLDIASLKSWQDTLTLRSYNNSTALENFLSTRAWPGKGLSGLTWLAAITAFVPLVIVIQKLQSKEAIKGKDIAYMALSVVPLFYDSIVNSLLYFTQGGVSMGARMLLSKTFGRLWGMSKLVPVEDLRSGGNSFLKRSIIKDQIQARKSIDFDGLQRRLKNIDKELQPLSENENIWMDEYSDDWAKMKRLQGERDSVVKKMGGNEDIGNIEDLQKMLVDYEGMDGAQGYSLDSAMGRATLNSYVGSFLGITLSTFGLVMTSLQLSKDLHDGADKMQITTDALFLSSSVAISASVLTTFGVELLPATMASAIGPVAGAVGGALGAVGFVLMAVGLVYQIIAATKQKKPPTYTAYDLLRDYVANQNGKNNPDPLFYQIFYMSQKVAIDHFNTNLEPSAGVGVGVYMAYTGATHPKVVENALYVSSLADKSIEASPIVSRYLGYGLNRYLCLNTDYLGYTYIKGYAYDNKQLQWVALYLTYDVSDYTLKFLPRFGEVDGAEKVRQQQWIFEVYNAPEIINVKDKDKDISTITEANFLVQSRYRSEDLGQPGNYLTYGGITEGVSTGGNMADYWRVARYTCGWDVTSFVDTTTTTTVSS</sequence>
<feature type="transmembrane region" description="Helical" evidence="1">
    <location>
        <begin position="751"/>
        <end position="771"/>
    </location>
</feature>
<evidence type="ECO:0000313" key="2">
    <source>
        <dbReference type="EMBL" id="EAY25899.1"/>
    </source>
</evidence>
<dbReference type="OrthoDB" id="333971at2"/>
<feature type="transmembrane region" description="Helical" evidence="1">
    <location>
        <begin position="1023"/>
        <end position="1045"/>
    </location>
</feature>
<dbReference type="RefSeq" id="WP_002701875.1">
    <property type="nucleotide sequence ID" value="NZ_AAWS01000041.1"/>
</dbReference>
<feature type="transmembrane region" description="Helical" evidence="1">
    <location>
        <begin position="990"/>
        <end position="1011"/>
    </location>
</feature>
<comment type="caution">
    <text evidence="2">The sequence shown here is derived from an EMBL/GenBank/DDBJ whole genome shotgun (WGS) entry which is preliminary data.</text>
</comment>
<proteinExistence type="predicted"/>
<organism evidence="2 3">
    <name type="scientific">Microscilla marina ATCC 23134</name>
    <dbReference type="NCBI Taxonomy" id="313606"/>
    <lineage>
        <taxon>Bacteria</taxon>
        <taxon>Pseudomonadati</taxon>
        <taxon>Bacteroidota</taxon>
        <taxon>Cytophagia</taxon>
        <taxon>Cytophagales</taxon>
        <taxon>Microscillaceae</taxon>
        <taxon>Microscilla</taxon>
    </lineage>
</organism>
<keyword evidence="3" id="KW-1185">Reference proteome</keyword>
<keyword evidence="1" id="KW-0812">Transmembrane</keyword>
<reference evidence="2 3" key="1">
    <citation type="submission" date="2007-01" db="EMBL/GenBank/DDBJ databases">
        <authorList>
            <person name="Haygood M."/>
            <person name="Podell S."/>
            <person name="Anderson C."/>
            <person name="Hopkinson B."/>
            <person name="Roe K."/>
            <person name="Barbeau K."/>
            <person name="Gaasterland T."/>
            <person name="Ferriera S."/>
            <person name="Johnson J."/>
            <person name="Kravitz S."/>
            <person name="Beeson K."/>
            <person name="Sutton G."/>
            <person name="Rogers Y.-H."/>
            <person name="Friedman R."/>
            <person name="Frazier M."/>
            <person name="Venter J.C."/>
        </authorList>
    </citation>
    <scope>NUCLEOTIDE SEQUENCE [LARGE SCALE GENOMIC DNA]</scope>
    <source>
        <strain evidence="2 3">ATCC 23134</strain>
    </source>
</reference>
<feature type="transmembrane region" description="Helical" evidence="1">
    <location>
        <begin position="783"/>
        <end position="804"/>
    </location>
</feature>
<feature type="transmembrane region" description="Helical" evidence="1">
    <location>
        <begin position="949"/>
        <end position="969"/>
    </location>
</feature>
<keyword evidence="1" id="KW-1133">Transmembrane helix</keyword>
<protein>
    <submittedName>
        <fullName evidence="2">Uncharacterized protein</fullName>
    </submittedName>
</protein>
<evidence type="ECO:0000256" key="1">
    <source>
        <dbReference type="SAM" id="Phobius"/>
    </source>
</evidence>
<dbReference type="Proteomes" id="UP000004095">
    <property type="component" value="Unassembled WGS sequence"/>
</dbReference>
<dbReference type="EMBL" id="AAWS01000041">
    <property type="protein sequence ID" value="EAY25899.1"/>
    <property type="molecule type" value="Genomic_DNA"/>
</dbReference>
<name>A1ZUL3_MICM2</name>
<accession>A1ZUL3</accession>